<dbReference type="PANTHER" id="PTHR20967">
    <property type="entry name" value="PROHORMONE-4"/>
    <property type="match status" value="1"/>
</dbReference>
<dbReference type="EMBL" id="CAJOBC010001471">
    <property type="protein sequence ID" value="CAF3680317.1"/>
    <property type="molecule type" value="Genomic_DNA"/>
</dbReference>
<keyword evidence="1" id="KW-1015">Disulfide bond</keyword>
<evidence type="ECO:0000313" key="5">
    <source>
        <dbReference type="Proteomes" id="UP000663829"/>
    </source>
</evidence>
<sequence>MFFYPHLRLSGCIDPSEPFQCPQSEKCIALQFICDGHPGDCPGNLDENEETCIAAKRPAKENIEKFLQAEYALHGTKLFTFLFGHKLSRSIEENKPFWFDTLASAFSGNQLTVMINYRLVNC</sequence>
<reference evidence="3" key="1">
    <citation type="submission" date="2021-02" db="EMBL/GenBank/DDBJ databases">
        <authorList>
            <person name="Nowell W R."/>
        </authorList>
    </citation>
    <scope>NUCLEOTIDE SEQUENCE</scope>
</reference>
<accession>A0A813ZDQ9</accession>
<dbReference type="PROSITE" id="PS50068">
    <property type="entry name" value="LDLRA_2"/>
    <property type="match status" value="1"/>
</dbReference>
<organism evidence="3 5">
    <name type="scientific">Didymodactylos carnosus</name>
    <dbReference type="NCBI Taxonomy" id="1234261"/>
    <lineage>
        <taxon>Eukaryota</taxon>
        <taxon>Metazoa</taxon>
        <taxon>Spiralia</taxon>
        <taxon>Gnathifera</taxon>
        <taxon>Rotifera</taxon>
        <taxon>Eurotatoria</taxon>
        <taxon>Bdelloidea</taxon>
        <taxon>Philodinida</taxon>
        <taxon>Philodinidae</taxon>
        <taxon>Didymodactylos</taxon>
    </lineage>
</organism>
<dbReference type="PANTHER" id="PTHR20967:SF0">
    <property type="entry name" value="PROHORMONE-4"/>
    <property type="match status" value="1"/>
</dbReference>
<dbReference type="AlphaFoldDB" id="A0A813ZDQ9"/>
<dbReference type="Proteomes" id="UP000681722">
    <property type="component" value="Unassembled WGS sequence"/>
</dbReference>
<comment type="caution">
    <text evidence="3">The sequence shown here is derived from an EMBL/GenBank/DDBJ whole genome shotgun (WGS) entry which is preliminary data.</text>
</comment>
<dbReference type="CDD" id="cd00112">
    <property type="entry name" value="LDLa"/>
    <property type="match status" value="1"/>
</dbReference>
<evidence type="ECO:0008006" key="6">
    <source>
        <dbReference type="Google" id="ProtNLM"/>
    </source>
</evidence>
<gene>
    <name evidence="3" type="ORF">GPM918_LOCUS8442</name>
    <name evidence="4" type="ORF">SRO942_LOCUS8442</name>
</gene>
<keyword evidence="5" id="KW-1185">Reference proteome</keyword>
<protein>
    <recommendedName>
        <fullName evidence="6">Prohormone-4</fullName>
    </recommendedName>
</protein>
<dbReference type="InterPro" id="IPR053103">
    <property type="entry name" value="IDLSRF-like_peptide"/>
</dbReference>
<dbReference type="InterPro" id="IPR002172">
    <property type="entry name" value="LDrepeatLR_classA_rpt"/>
</dbReference>
<comment type="caution">
    <text evidence="2">Lacks conserved residue(s) required for the propagation of feature annotation.</text>
</comment>
<evidence type="ECO:0000313" key="4">
    <source>
        <dbReference type="EMBL" id="CAF3680317.1"/>
    </source>
</evidence>
<proteinExistence type="predicted"/>
<dbReference type="InterPro" id="IPR036055">
    <property type="entry name" value="LDL_receptor-like_sf"/>
</dbReference>
<dbReference type="SUPFAM" id="SSF57424">
    <property type="entry name" value="LDL receptor-like module"/>
    <property type="match status" value="1"/>
</dbReference>
<dbReference type="EMBL" id="CAJNOQ010001471">
    <property type="protein sequence ID" value="CAF0897253.1"/>
    <property type="molecule type" value="Genomic_DNA"/>
</dbReference>
<dbReference type="OrthoDB" id="6239681at2759"/>
<evidence type="ECO:0000256" key="1">
    <source>
        <dbReference type="ARBA" id="ARBA00023157"/>
    </source>
</evidence>
<dbReference type="Gene3D" id="2.40.128.620">
    <property type="match status" value="1"/>
</dbReference>
<dbReference type="Proteomes" id="UP000663829">
    <property type="component" value="Unassembled WGS sequence"/>
</dbReference>
<evidence type="ECO:0000313" key="3">
    <source>
        <dbReference type="EMBL" id="CAF0897253.1"/>
    </source>
</evidence>
<name>A0A813ZDQ9_9BILA</name>
<evidence type="ECO:0000256" key="2">
    <source>
        <dbReference type="PROSITE-ProRule" id="PRU00124"/>
    </source>
</evidence>